<dbReference type="PROSITE" id="PS50297">
    <property type="entry name" value="ANK_REP_REGION"/>
    <property type="match status" value="2"/>
</dbReference>
<dbReference type="SMART" id="SM00248">
    <property type="entry name" value="ANK"/>
    <property type="match status" value="3"/>
</dbReference>
<dbReference type="Pfam" id="PF12796">
    <property type="entry name" value="Ank_2"/>
    <property type="match status" value="1"/>
</dbReference>
<dbReference type="PROSITE" id="PS50088">
    <property type="entry name" value="ANK_REPEAT"/>
    <property type="match status" value="2"/>
</dbReference>
<sequence length="168" mass="17994">MGALAVEQPPHDTTSDAVDALLEYFVVGRWLLTRVDGIIGQAARYNDIDDVMSMASAGVSLDSKDSQGRTALHMASANGHLSIVDYLIHNGAEVNALNVEKNTPLHWACLNGHIEVLKRLILAGANVSLLNSHERTPVDEAVSRGKMDVIDAINEAEAQLELAGTQVS</sequence>
<organism evidence="4 5">
    <name type="scientific">Penstemon smallii</name>
    <dbReference type="NCBI Taxonomy" id="265156"/>
    <lineage>
        <taxon>Eukaryota</taxon>
        <taxon>Viridiplantae</taxon>
        <taxon>Streptophyta</taxon>
        <taxon>Embryophyta</taxon>
        <taxon>Tracheophyta</taxon>
        <taxon>Spermatophyta</taxon>
        <taxon>Magnoliopsida</taxon>
        <taxon>eudicotyledons</taxon>
        <taxon>Gunneridae</taxon>
        <taxon>Pentapetalae</taxon>
        <taxon>asterids</taxon>
        <taxon>lamiids</taxon>
        <taxon>Lamiales</taxon>
        <taxon>Plantaginaceae</taxon>
        <taxon>Cheloneae</taxon>
        <taxon>Penstemon</taxon>
    </lineage>
</organism>
<dbReference type="InterPro" id="IPR002110">
    <property type="entry name" value="Ankyrin_rpt"/>
</dbReference>
<gene>
    <name evidence="4" type="ORF">ACJIZ3_018443</name>
</gene>
<accession>A0ABD3SYC3</accession>
<protein>
    <submittedName>
        <fullName evidence="4">Uncharacterized protein</fullName>
    </submittedName>
</protein>
<dbReference type="AlphaFoldDB" id="A0ABD3SYC3"/>
<dbReference type="Proteomes" id="UP001634393">
    <property type="component" value="Unassembled WGS sequence"/>
</dbReference>
<dbReference type="Gene3D" id="1.25.40.20">
    <property type="entry name" value="Ankyrin repeat-containing domain"/>
    <property type="match status" value="2"/>
</dbReference>
<dbReference type="PANTHER" id="PTHR24171:SF8">
    <property type="entry name" value="BRCA1-ASSOCIATED RING DOMAIN PROTEIN 1"/>
    <property type="match status" value="1"/>
</dbReference>
<evidence type="ECO:0000313" key="4">
    <source>
        <dbReference type="EMBL" id="KAL3829641.1"/>
    </source>
</evidence>
<feature type="repeat" description="ANK" evidence="3">
    <location>
        <begin position="67"/>
        <end position="99"/>
    </location>
</feature>
<evidence type="ECO:0000256" key="3">
    <source>
        <dbReference type="PROSITE-ProRule" id="PRU00023"/>
    </source>
</evidence>
<dbReference type="SUPFAM" id="SSF48403">
    <property type="entry name" value="Ankyrin repeat"/>
    <property type="match status" value="1"/>
</dbReference>
<evidence type="ECO:0000313" key="5">
    <source>
        <dbReference type="Proteomes" id="UP001634393"/>
    </source>
</evidence>
<name>A0ABD3SYC3_9LAMI</name>
<evidence type="ECO:0000256" key="1">
    <source>
        <dbReference type="ARBA" id="ARBA00022737"/>
    </source>
</evidence>
<dbReference type="PRINTS" id="PR01415">
    <property type="entry name" value="ANKYRIN"/>
</dbReference>
<evidence type="ECO:0000256" key="2">
    <source>
        <dbReference type="ARBA" id="ARBA00023043"/>
    </source>
</evidence>
<keyword evidence="2 3" id="KW-0040">ANK repeat</keyword>
<dbReference type="PANTHER" id="PTHR24171">
    <property type="entry name" value="ANKYRIN REPEAT DOMAIN-CONTAINING PROTEIN 39-RELATED"/>
    <property type="match status" value="1"/>
</dbReference>
<feature type="repeat" description="ANK" evidence="3">
    <location>
        <begin position="100"/>
        <end position="132"/>
    </location>
</feature>
<dbReference type="EMBL" id="JBJXBP010000005">
    <property type="protein sequence ID" value="KAL3829641.1"/>
    <property type="molecule type" value="Genomic_DNA"/>
</dbReference>
<reference evidence="4 5" key="1">
    <citation type="submission" date="2024-12" db="EMBL/GenBank/DDBJ databases">
        <title>The unique morphological basis and parallel evolutionary history of personate flowers in Penstemon.</title>
        <authorList>
            <person name="Depatie T.H."/>
            <person name="Wessinger C.A."/>
        </authorList>
    </citation>
    <scope>NUCLEOTIDE SEQUENCE [LARGE SCALE GENOMIC DNA]</scope>
    <source>
        <strain evidence="4">WTNN_2</strain>
        <tissue evidence="4">Leaf</tissue>
    </source>
</reference>
<comment type="caution">
    <text evidence="4">The sequence shown here is derived from an EMBL/GenBank/DDBJ whole genome shotgun (WGS) entry which is preliminary data.</text>
</comment>
<keyword evidence="1" id="KW-0677">Repeat</keyword>
<dbReference type="InterPro" id="IPR036770">
    <property type="entry name" value="Ankyrin_rpt-contain_sf"/>
</dbReference>
<keyword evidence="5" id="KW-1185">Reference proteome</keyword>
<proteinExistence type="predicted"/>